<dbReference type="Proteomes" id="UP000282759">
    <property type="component" value="Unassembled WGS sequence"/>
</dbReference>
<accession>A0A437MI54</accession>
<feature type="domain" description="TonB-dependent receptor plug" evidence="11">
    <location>
        <begin position="235"/>
        <end position="340"/>
    </location>
</feature>
<dbReference type="SUPFAM" id="SSF56935">
    <property type="entry name" value="Porins"/>
    <property type="match status" value="1"/>
</dbReference>
<feature type="domain" description="Protein FecR C-terminal" evidence="12">
    <location>
        <begin position="50"/>
        <end position="116"/>
    </location>
</feature>
<evidence type="ECO:0000256" key="8">
    <source>
        <dbReference type="PROSITE-ProRule" id="PRU01360"/>
    </source>
</evidence>
<dbReference type="PROSITE" id="PS52016">
    <property type="entry name" value="TONB_DEPENDENT_REC_3"/>
    <property type="match status" value="1"/>
</dbReference>
<keyword evidence="7 8" id="KW-0998">Cell outer membrane</keyword>
<dbReference type="InterPro" id="IPR036942">
    <property type="entry name" value="Beta-barrel_TonB_sf"/>
</dbReference>
<dbReference type="Gene3D" id="2.40.170.20">
    <property type="entry name" value="TonB-dependent receptor, beta-barrel domain"/>
    <property type="match status" value="1"/>
</dbReference>
<dbReference type="InterPro" id="IPR023997">
    <property type="entry name" value="TonB-dep_OMP_SusC/RagA_CS"/>
</dbReference>
<evidence type="ECO:0000259" key="12">
    <source>
        <dbReference type="Pfam" id="PF16344"/>
    </source>
</evidence>
<sequence>MKLFLCIPNTWCRIMKLTIGQLIIAILLTGLSYAKDTNGQALLEKTVTITIQNEKLENALKELSKQANIKFSYSREIIETGRHVSVSAKNEKLSSILDVLFKSSGIQYEVISDRIILTKTKENQPGQIAAANVPNMVVSENAFSVTGTVFDETGIGLPGVTVRVTNTTKGTVTDQQGNFKLDGVEATDSLSFSFVGYAEQRAVVGSERVFNIKMAISQNTRLNEVVVIGYGTLRKADLTSSISTVDAKALRDLPVTGIEQALQGRASGVTVTSASGLPGSPVSVRIRGIGTVNNNDPLYVVDGVPVENMNYLNPSDIESLQVLKDASAAAIYGSRAANGVILITTKKGSKGSPVVTFEGYVGSAQPWKNYKPADADEYLYMMKSIHGETGAGYLNAKAEYDQGFNTNWWKETVKSALVQSYNVGINGGTDNARYNLSAAYFDQEGIIKPSGFKRISVRLNTDFKLNKRVKVGENLSISNQVTENTLASILQSIQLYDPLVPVVDPARDQSDPFSKWGNSNITFGSSPKALLARQIGDSRVLRIVGNVYGNVKIVDGLDFNTNFGVDISRNENKSFSPTYYFDPSDQNTVSSVTTGALSRNGWVWSNTLNYTKKLGRHKFTILAGTQAEYNETHGVNGSNYGQPGNDPYFQYLDAGTKDPRVNGTATEWSIASYFGRINYNYDDKYLLAASIRRDGSANFYPGHRWGTFPSVSAGWVVSRENFWQSLNMPWFTNFKVRGGWGQLGNQNIGAGSYTSFVEGTIYRRFVLNDGDIVQGYAISNTGNRALKWETSEQSNLGLEFGFFNDALTLEAEYYNRKTRDMLILYPVAATFGVSSPWVNAGTVSNKGFEFTANYNGSAGKLKYTLGGNLSTYRNKVTSLGEGQPYVESVPGSRVTAASRTAVGHPIGEFYGWKTNGIFQSEQEVNNYVNSSGQKLQPNARPGDFRFVDVDGNGIINDNDKTAIGNPHPKFTYGFNINLKYSSFDLIVFLQGSYGNKLFNNNKYQINHPLGFDNIAAGAAYNAWTPDNKSNTNPIMSVNDPNNNFRASDWYVESGSYTRIKNIQLGYSLSSKALSALKISQMRVYISAQNLFTFTKYSGLDPEIGPYGEGDVGKRQRLIGMDYFTFPQSRTLQVGVNMKF</sequence>
<evidence type="ECO:0000256" key="6">
    <source>
        <dbReference type="ARBA" id="ARBA00023136"/>
    </source>
</evidence>
<comment type="similarity">
    <text evidence="8 9">Belongs to the TonB-dependent receptor family.</text>
</comment>
<evidence type="ECO:0000313" key="13">
    <source>
        <dbReference type="EMBL" id="RVT97321.1"/>
    </source>
</evidence>
<evidence type="ECO:0000256" key="7">
    <source>
        <dbReference type="ARBA" id="ARBA00023237"/>
    </source>
</evidence>
<evidence type="ECO:0000256" key="1">
    <source>
        <dbReference type="ARBA" id="ARBA00004571"/>
    </source>
</evidence>
<keyword evidence="5 9" id="KW-0798">TonB box</keyword>
<keyword evidence="3 8" id="KW-1134">Transmembrane beta strand</keyword>
<dbReference type="SUPFAM" id="SSF49464">
    <property type="entry name" value="Carboxypeptidase regulatory domain-like"/>
    <property type="match status" value="1"/>
</dbReference>
<keyword evidence="4 8" id="KW-0812">Transmembrane</keyword>
<dbReference type="Gene3D" id="2.170.130.10">
    <property type="entry name" value="TonB-dependent receptor, plug domain"/>
    <property type="match status" value="1"/>
</dbReference>
<evidence type="ECO:0000256" key="5">
    <source>
        <dbReference type="ARBA" id="ARBA00023077"/>
    </source>
</evidence>
<dbReference type="InterPro" id="IPR023996">
    <property type="entry name" value="TonB-dep_OMP_SusC/RagA"/>
</dbReference>
<dbReference type="OrthoDB" id="9768177at2"/>
<dbReference type="InterPro" id="IPR008969">
    <property type="entry name" value="CarboxyPept-like_regulatory"/>
</dbReference>
<dbReference type="NCBIfam" id="TIGR04057">
    <property type="entry name" value="SusC_RagA_signa"/>
    <property type="match status" value="1"/>
</dbReference>
<protein>
    <submittedName>
        <fullName evidence="13">SusC/RagA family TonB-linked outer membrane protein</fullName>
    </submittedName>
</protein>
<dbReference type="Gene3D" id="3.55.50.30">
    <property type="match status" value="1"/>
</dbReference>
<dbReference type="EMBL" id="SACK01000011">
    <property type="protein sequence ID" value="RVT97321.1"/>
    <property type="molecule type" value="Genomic_DNA"/>
</dbReference>
<dbReference type="Pfam" id="PF13715">
    <property type="entry name" value="CarbopepD_reg_2"/>
    <property type="match status" value="1"/>
</dbReference>
<dbReference type="FunFam" id="2.170.130.10:FF:000008">
    <property type="entry name" value="SusC/RagA family TonB-linked outer membrane protein"/>
    <property type="match status" value="1"/>
</dbReference>
<dbReference type="Pfam" id="PF07715">
    <property type="entry name" value="Plug"/>
    <property type="match status" value="1"/>
</dbReference>
<dbReference type="NCBIfam" id="TIGR04056">
    <property type="entry name" value="OMP_RagA_SusC"/>
    <property type="match status" value="1"/>
</dbReference>
<evidence type="ECO:0000256" key="4">
    <source>
        <dbReference type="ARBA" id="ARBA00022692"/>
    </source>
</evidence>
<evidence type="ECO:0000259" key="10">
    <source>
        <dbReference type="Pfam" id="PF00593"/>
    </source>
</evidence>
<gene>
    <name evidence="13" type="ORF">EOD41_18655</name>
</gene>
<proteinExistence type="inferred from homology"/>
<evidence type="ECO:0000256" key="3">
    <source>
        <dbReference type="ARBA" id="ARBA00022452"/>
    </source>
</evidence>
<comment type="caution">
    <text evidence="13">The sequence shown here is derived from an EMBL/GenBank/DDBJ whole genome shotgun (WGS) entry which is preliminary data.</text>
</comment>
<dbReference type="Gene3D" id="2.60.40.1120">
    <property type="entry name" value="Carboxypeptidase-like, regulatory domain"/>
    <property type="match status" value="1"/>
</dbReference>
<dbReference type="InterPro" id="IPR000531">
    <property type="entry name" value="Beta-barrel_TonB"/>
</dbReference>
<evidence type="ECO:0000259" key="11">
    <source>
        <dbReference type="Pfam" id="PF07715"/>
    </source>
</evidence>
<feature type="domain" description="TonB-dependent receptor-like beta-barrel" evidence="10">
    <location>
        <begin position="559"/>
        <end position="1090"/>
    </location>
</feature>
<dbReference type="InterPro" id="IPR037066">
    <property type="entry name" value="Plug_dom_sf"/>
</dbReference>
<dbReference type="GO" id="GO:0009279">
    <property type="term" value="C:cell outer membrane"/>
    <property type="evidence" value="ECO:0007669"/>
    <property type="project" value="UniProtKB-SubCell"/>
</dbReference>
<evidence type="ECO:0000313" key="14">
    <source>
        <dbReference type="Proteomes" id="UP000282759"/>
    </source>
</evidence>
<reference evidence="13 14" key="1">
    <citation type="submission" date="2019-01" db="EMBL/GenBank/DDBJ databases">
        <authorList>
            <person name="Chen W.-M."/>
        </authorList>
    </citation>
    <scope>NUCLEOTIDE SEQUENCE [LARGE SCALE GENOMIC DNA]</scope>
    <source>
        <strain evidence="13 14">YBJ-36</strain>
    </source>
</reference>
<evidence type="ECO:0000256" key="2">
    <source>
        <dbReference type="ARBA" id="ARBA00022448"/>
    </source>
</evidence>
<dbReference type="Pfam" id="PF00593">
    <property type="entry name" value="TonB_dep_Rec_b-barrel"/>
    <property type="match status" value="1"/>
</dbReference>
<dbReference type="Pfam" id="PF16344">
    <property type="entry name" value="FecR_C"/>
    <property type="match status" value="1"/>
</dbReference>
<dbReference type="InterPro" id="IPR032508">
    <property type="entry name" value="FecR_C"/>
</dbReference>
<comment type="subcellular location">
    <subcellularLocation>
        <location evidence="1 8">Cell outer membrane</location>
        <topology evidence="1 8">Multi-pass membrane protein</topology>
    </subcellularLocation>
</comment>
<name>A0A437MI54_9SPHI</name>
<keyword evidence="6 8" id="KW-0472">Membrane</keyword>
<dbReference type="InterPro" id="IPR012910">
    <property type="entry name" value="Plug_dom"/>
</dbReference>
<dbReference type="InterPro" id="IPR039426">
    <property type="entry name" value="TonB-dep_rcpt-like"/>
</dbReference>
<organism evidence="13 14">
    <name type="scientific">Mucilaginibacter limnophilus</name>
    <dbReference type="NCBI Taxonomy" id="1932778"/>
    <lineage>
        <taxon>Bacteria</taxon>
        <taxon>Pseudomonadati</taxon>
        <taxon>Bacteroidota</taxon>
        <taxon>Sphingobacteriia</taxon>
        <taxon>Sphingobacteriales</taxon>
        <taxon>Sphingobacteriaceae</taxon>
        <taxon>Mucilaginibacter</taxon>
    </lineage>
</organism>
<keyword evidence="2 8" id="KW-0813">Transport</keyword>
<dbReference type="AlphaFoldDB" id="A0A437MI54"/>
<keyword evidence="14" id="KW-1185">Reference proteome</keyword>
<evidence type="ECO:0000256" key="9">
    <source>
        <dbReference type="RuleBase" id="RU003357"/>
    </source>
</evidence>